<keyword evidence="2" id="KW-1133">Transmembrane helix</keyword>
<name>A0A0L0BUJ5_LUCCU</name>
<comment type="caution">
    <text evidence="3">The sequence shown here is derived from an EMBL/GenBank/DDBJ whole genome shotgun (WGS) entry which is preliminary data.</text>
</comment>
<accession>A0A0L0BUJ5</accession>
<feature type="region of interest" description="Disordered" evidence="1">
    <location>
        <begin position="133"/>
        <end position="153"/>
    </location>
</feature>
<evidence type="ECO:0000256" key="2">
    <source>
        <dbReference type="SAM" id="Phobius"/>
    </source>
</evidence>
<dbReference type="OrthoDB" id="9978834at2759"/>
<dbReference type="Proteomes" id="UP000037069">
    <property type="component" value="Unassembled WGS sequence"/>
</dbReference>
<protein>
    <submittedName>
        <fullName evidence="3">Uncharacterized protein</fullName>
    </submittedName>
</protein>
<evidence type="ECO:0000313" key="3">
    <source>
        <dbReference type="EMBL" id="KNC23668.1"/>
    </source>
</evidence>
<keyword evidence="4" id="KW-1185">Reference proteome</keyword>
<keyword evidence="2" id="KW-0812">Transmembrane</keyword>
<gene>
    <name evidence="3" type="ORF">FF38_04140</name>
</gene>
<sequence length="198" mass="21903">MSLLNKLSKKLRWLRWSTVFAIVFYMFFIGLILHSTTYKLQHSLKNPPNTQQHQQQQNFMQHYSLEWSEKWRAQHATGNKIVPASDIDTKKAMASSSSSSSSSSSTSHSASSLSASLSLTAAAAGALAAPSKSLKVDGGNVGKQQKKNSVSSPETVILVASSASEKQILEKAFKRFDELNLYDQDVPIHRQIGTRNLY</sequence>
<proteinExistence type="predicted"/>
<reference evidence="3 4" key="1">
    <citation type="journal article" date="2015" name="Nat. Commun.">
        <title>Lucilia cuprina genome unlocks parasitic fly biology to underpin future interventions.</title>
        <authorList>
            <person name="Anstead C.A."/>
            <person name="Korhonen P.K."/>
            <person name="Young N.D."/>
            <person name="Hall R.S."/>
            <person name="Jex A.R."/>
            <person name="Murali S.C."/>
            <person name="Hughes D.S."/>
            <person name="Lee S.F."/>
            <person name="Perry T."/>
            <person name="Stroehlein A.J."/>
            <person name="Ansell B.R."/>
            <person name="Breugelmans B."/>
            <person name="Hofmann A."/>
            <person name="Qu J."/>
            <person name="Dugan S."/>
            <person name="Lee S.L."/>
            <person name="Chao H."/>
            <person name="Dinh H."/>
            <person name="Han Y."/>
            <person name="Doddapaneni H.V."/>
            <person name="Worley K.C."/>
            <person name="Muzny D.M."/>
            <person name="Ioannidis P."/>
            <person name="Waterhouse R.M."/>
            <person name="Zdobnov E.M."/>
            <person name="James P.J."/>
            <person name="Bagnall N.H."/>
            <person name="Kotze A.C."/>
            <person name="Gibbs R.A."/>
            <person name="Richards S."/>
            <person name="Batterham P."/>
            <person name="Gasser R.B."/>
        </authorList>
    </citation>
    <scope>NUCLEOTIDE SEQUENCE [LARGE SCALE GENOMIC DNA]</scope>
    <source>
        <strain evidence="3 4">LS</strain>
        <tissue evidence="3">Full body</tissue>
    </source>
</reference>
<evidence type="ECO:0000256" key="1">
    <source>
        <dbReference type="SAM" id="MobiDB-lite"/>
    </source>
</evidence>
<dbReference type="AlphaFoldDB" id="A0A0L0BUJ5"/>
<dbReference type="EMBL" id="JRES01001315">
    <property type="protein sequence ID" value="KNC23668.1"/>
    <property type="molecule type" value="Genomic_DNA"/>
</dbReference>
<feature type="transmembrane region" description="Helical" evidence="2">
    <location>
        <begin position="13"/>
        <end position="33"/>
    </location>
</feature>
<organism evidence="3 4">
    <name type="scientific">Lucilia cuprina</name>
    <name type="common">Green bottle fly</name>
    <name type="synonym">Australian sheep blowfly</name>
    <dbReference type="NCBI Taxonomy" id="7375"/>
    <lineage>
        <taxon>Eukaryota</taxon>
        <taxon>Metazoa</taxon>
        <taxon>Ecdysozoa</taxon>
        <taxon>Arthropoda</taxon>
        <taxon>Hexapoda</taxon>
        <taxon>Insecta</taxon>
        <taxon>Pterygota</taxon>
        <taxon>Neoptera</taxon>
        <taxon>Endopterygota</taxon>
        <taxon>Diptera</taxon>
        <taxon>Brachycera</taxon>
        <taxon>Muscomorpha</taxon>
        <taxon>Oestroidea</taxon>
        <taxon>Calliphoridae</taxon>
        <taxon>Luciliinae</taxon>
        <taxon>Lucilia</taxon>
    </lineage>
</organism>
<evidence type="ECO:0000313" key="4">
    <source>
        <dbReference type="Proteomes" id="UP000037069"/>
    </source>
</evidence>
<keyword evidence="2" id="KW-0472">Membrane</keyword>